<dbReference type="Pfam" id="PF07179">
    <property type="entry name" value="SseB"/>
    <property type="match status" value="1"/>
</dbReference>
<proteinExistence type="predicted"/>
<name>A0ABN3PW19_9ACTN</name>
<comment type="caution">
    <text evidence="2">The sequence shown here is derived from an EMBL/GenBank/DDBJ whole genome shotgun (WGS) entry which is preliminary data.</text>
</comment>
<dbReference type="RefSeq" id="WP_344543398.1">
    <property type="nucleotide sequence ID" value="NZ_BAAATD010000005.1"/>
</dbReference>
<evidence type="ECO:0000313" key="2">
    <source>
        <dbReference type="EMBL" id="GAA2603998.1"/>
    </source>
</evidence>
<protein>
    <recommendedName>
        <fullName evidence="1">SseB protein N-terminal domain-containing protein</fullName>
    </recommendedName>
</protein>
<gene>
    <name evidence="2" type="ORF">GCM10010411_42670</name>
</gene>
<keyword evidence="3" id="KW-1185">Reference proteome</keyword>
<feature type="domain" description="SseB protein N-terminal" evidence="1">
    <location>
        <begin position="9"/>
        <end position="80"/>
    </location>
</feature>
<dbReference type="InterPro" id="IPR009839">
    <property type="entry name" value="SseB_N"/>
</dbReference>
<reference evidence="2 3" key="1">
    <citation type="journal article" date="2019" name="Int. J. Syst. Evol. Microbiol.">
        <title>The Global Catalogue of Microorganisms (GCM) 10K type strain sequencing project: providing services to taxonomists for standard genome sequencing and annotation.</title>
        <authorList>
            <consortium name="The Broad Institute Genomics Platform"/>
            <consortium name="The Broad Institute Genome Sequencing Center for Infectious Disease"/>
            <person name="Wu L."/>
            <person name="Ma J."/>
        </authorList>
    </citation>
    <scope>NUCLEOTIDE SEQUENCE [LARGE SCALE GENOMIC DNA]</scope>
    <source>
        <strain evidence="2 3">JCM 6833</strain>
    </source>
</reference>
<organism evidence="2 3">
    <name type="scientific">Actinomadura fulvescens</name>
    <dbReference type="NCBI Taxonomy" id="46160"/>
    <lineage>
        <taxon>Bacteria</taxon>
        <taxon>Bacillati</taxon>
        <taxon>Actinomycetota</taxon>
        <taxon>Actinomycetes</taxon>
        <taxon>Streptosporangiales</taxon>
        <taxon>Thermomonosporaceae</taxon>
        <taxon>Actinomadura</taxon>
    </lineage>
</organism>
<evidence type="ECO:0000259" key="1">
    <source>
        <dbReference type="Pfam" id="PF07179"/>
    </source>
</evidence>
<dbReference type="Proteomes" id="UP001501509">
    <property type="component" value="Unassembled WGS sequence"/>
</dbReference>
<evidence type="ECO:0000313" key="3">
    <source>
        <dbReference type="Proteomes" id="UP001501509"/>
    </source>
</evidence>
<dbReference type="EMBL" id="BAAATD010000005">
    <property type="protein sequence ID" value="GAA2603998.1"/>
    <property type="molecule type" value="Genomic_DNA"/>
</dbReference>
<accession>A0ABN3PW19</accession>
<sequence>MSSPEEVTHVWVPAAATGAVPVLQTDDRRIVVAFTSEESLPPELPPGCAEWQHLPVEQLALVFPDDVVLLLEPGGHIMELDEPRERATALVNAASQYLDKQIDAEQLVDVFRRSVVYCQAGDEPAFLAHAETIAVFSSLMTFTQALGDTEWFSTTGQDVLDQLNDRYELFLDPWTPHATEIPRVVRSTEPRHQRCD</sequence>